<evidence type="ECO:0000313" key="3">
    <source>
        <dbReference type="Proteomes" id="UP000221860"/>
    </source>
</evidence>
<gene>
    <name evidence="2" type="ORF">CJ301_10175</name>
</gene>
<dbReference type="InterPro" id="IPR009061">
    <property type="entry name" value="DNA-bd_dom_put_sf"/>
</dbReference>
<dbReference type="Gene3D" id="1.10.238.160">
    <property type="match status" value="1"/>
</dbReference>
<accession>A0A2G1MFW0</accession>
<dbReference type="Proteomes" id="UP000221860">
    <property type="component" value="Unassembled WGS sequence"/>
</dbReference>
<dbReference type="EMBL" id="NQWH01000013">
    <property type="protein sequence ID" value="PHP27621.1"/>
    <property type="molecule type" value="Genomic_DNA"/>
</dbReference>
<comment type="caution">
    <text evidence="2">The sequence shown here is derived from an EMBL/GenBank/DDBJ whole genome shotgun (WGS) entry which is preliminary data.</text>
</comment>
<dbReference type="OrthoDB" id="9801242at2"/>
<organism evidence="2 3">
    <name type="scientific">Limimaricola cinnabarinus</name>
    <dbReference type="NCBI Taxonomy" id="1125964"/>
    <lineage>
        <taxon>Bacteria</taxon>
        <taxon>Pseudomonadati</taxon>
        <taxon>Pseudomonadota</taxon>
        <taxon>Alphaproteobacteria</taxon>
        <taxon>Rhodobacterales</taxon>
        <taxon>Paracoccaceae</taxon>
        <taxon>Limimaricola</taxon>
    </lineage>
</organism>
<dbReference type="GO" id="GO:0003677">
    <property type="term" value="F:DNA binding"/>
    <property type="evidence" value="ECO:0007669"/>
    <property type="project" value="UniProtKB-KW"/>
</dbReference>
<feature type="domain" description="Helix-turn-helix" evidence="1">
    <location>
        <begin position="12"/>
        <end position="59"/>
    </location>
</feature>
<name>A0A2G1MFW0_9RHOB</name>
<protein>
    <submittedName>
        <fullName evidence="2">DNA-binding protein</fullName>
    </submittedName>
</protein>
<proteinExistence type="predicted"/>
<dbReference type="AlphaFoldDB" id="A0A2G1MFW0"/>
<keyword evidence="2" id="KW-0238">DNA-binding</keyword>
<dbReference type="InterPro" id="IPR041657">
    <property type="entry name" value="HTH_17"/>
</dbReference>
<dbReference type="SUPFAM" id="SSF46955">
    <property type="entry name" value="Putative DNA-binding domain"/>
    <property type="match status" value="1"/>
</dbReference>
<evidence type="ECO:0000259" key="1">
    <source>
        <dbReference type="Pfam" id="PF12728"/>
    </source>
</evidence>
<sequence length="67" mass="7486">MDFNDFTHRLINVRDGAEYLGCSVPTFWRRVADGTIPPAIKIGGMSRWRLSDIEAVIAKADAQRHAA</sequence>
<dbReference type="Pfam" id="PF12728">
    <property type="entry name" value="HTH_17"/>
    <property type="match status" value="1"/>
</dbReference>
<reference evidence="2 3" key="1">
    <citation type="submission" date="2017-08" db="EMBL/GenBank/DDBJ databases">
        <title>Draft Genome Sequence of Loktanella cinnabarina Strain XM1, Isolated from Coastal Surface Water.</title>
        <authorList>
            <person name="Ma R."/>
            <person name="Wang J."/>
            <person name="Wang Q."/>
            <person name="Ma Z."/>
            <person name="Li J."/>
            <person name="Chen L."/>
        </authorList>
    </citation>
    <scope>NUCLEOTIDE SEQUENCE [LARGE SCALE GENOMIC DNA]</scope>
    <source>
        <strain evidence="2 3">XM1</strain>
    </source>
</reference>
<keyword evidence="3" id="KW-1185">Reference proteome</keyword>
<evidence type="ECO:0000313" key="2">
    <source>
        <dbReference type="EMBL" id="PHP27621.1"/>
    </source>
</evidence>